<reference evidence="2" key="2">
    <citation type="submission" date="2023-06" db="EMBL/GenBank/DDBJ databases">
        <authorList>
            <consortium name="Lawrence Berkeley National Laboratory"/>
            <person name="Mondo S.J."/>
            <person name="Hensen N."/>
            <person name="Bonometti L."/>
            <person name="Westerberg I."/>
            <person name="Brannstrom I.O."/>
            <person name="Guillou S."/>
            <person name="Cros-Aarteil S."/>
            <person name="Calhoun S."/>
            <person name="Haridas S."/>
            <person name="Kuo A."/>
            <person name="Pangilinan J."/>
            <person name="Riley R."/>
            <person name="Labutti K."/>
            <person name="Andreopoulos B."/>
            <person name="Lipzen A."/>
            <person name="Chen C."/>
            <person name="Yanf M."/>
            <person name="Daum C."/>
            <person name="Ng V."/>
            <person name="Clum A."/>
            <person name="Steindorff A."/>
            <person name="Ohm R."/>
            <person name="Martin F."/>
            <person name="Silar P."/>
            <person name="Natvig D."/>
            <person name="Lalanne C."/>
            <person name="Gautier V."/>
            <person name="Ament-Velasquez S.L."/>
            <person name="Kruys A."/>
            <person name="Hutchinson M.I."/>
            <person name="Powell A.J."/>
            <person name="Barry K."/>
            <person name="Miller A.N."/>
            <person name="Grigoriev I.V."/>
            <person name="Debuchy R."/>
            <person name="Gladieux P."/>
            <person name="Thoren M.H."/>
            <person name="Johannesson H."/>
        </authorList>
    </citation>
    <scope>NUCLEOTIDE SEQUENCE</scope>
    <source>
        <strain evidence="2">CBS 626.80</strain>
    </source>
</reference>
<dbReference type="EMBL" id="MU859457">
    <property type="protein sequence ID" value="KAK3946969.1"/>
    <property type="molecule type" value="Genomic_DNA"/>
</dbReference>
<evidence type="ECO:0000256" key="1">
    <source>
        <dbReference type="SAM" id="Phobius"/>
    </source>
</evidence>
<evidence type="ECO:0000313" key="2">
    <source>
        <dbReference type="EMBL" id="KAK3946969.1"/>
    </source>
</evidence>
<reference evidence="2" key="1">
    <citation type="journal article" date="2023" name="Mol. Phylogenet. Evol.">
        <title>Genome-scale phylogeny and comparative genomics of the fungal order Sordariales.</title>
        <authorList>
            <person name="Hensen N."/>
            <person name="Bonometti L."/>
            <person name="Westerberg I."/>
            <person name="Brannstrom I.O."/>
            <person name="Guillou S."/>
            <person name="Cros-Aarteil S."/>
            <person name="Calhoun S."/>
            <person name="Haridas S."/>
            <person name="Kuo A."/>
            <person name="Mondo S."/>
            <person name="Pangilinan J."/>
            <person name="Riley R."/>
            <person name="LaButti K."/>
            <person name="Andreopoulos B."/>
            <person name="Lipzen A."/>
            <person name="Chen C."/>
            <person name="Yan M."/>
            <person name="Daum C."/>
            <person name="Ng V."/>
            <person name="Clum A."/>
            <person name="Steindorff A."/>
            <person name="Ohm R.A."/>
            <person name="Martin F."/>
            <person name="Silar P."/>
            <person name="Natvig D.O."/>
            <person name="Lalanne C."/>
            <person name="Gautier V."/>
            <person name="Ament-Velasquez S.L."/>
            <person name="Kruys A."/>
            <person name="Hutchinson M.I."/>
            <person name="Powell A.J."/>
            <person name="Barry K."/>
            <person name="Miller A.N."/>
            <person name="Grigoriev I.V."/>
            <person name="Debuchy R."/>
            <person name="Gladieux P."/>
            <person name="Hiltunen Thoren M."/>
            <person name="Johannesson H."/>
        </authorList>
    </citation>
    <scope>NUCLEOTIDE SEQUENCE</scope>
    <source>
        <strain evidence="2">CBS 626.80</strain>
    </source>
</reference>
<evidence type="ECO:0000313" key="3">
    <source>
        <dbReference type="Proteomes" id="UP001303222"/>
    </source>
</evidence>
<keyword evidence="1" id="KW-1133">Transmembrane helix</keyword>
<gene>
    <name evidence="2" type="ORF">QBC32DRAFT_107922</name>
</gene>
<accession>A0AAN6SAY8</accession>
<protein>
    <submittedName>
        <fullName evidence="2">Uncharacterized protein</fullName>
    </submittedName>
</protein>
<dbReference type="AlphaFoldDB" id="A0AAN6SAY8"/>
<feature type="transmembrane region" description="Helical" evidence="1">
    <location>
        <begin position="55"/>
        <end position="73"/>
    </location>
</feature>
<organism evidence="2 3">
    <name type="scientific">Pseudoneurospora amorphoporcata</name>
    <dbReference type="NCBI Taxonomy" id="241081"/>
    <lineage>
        <taxon>Eukaryota</taxon>
        <taxon>Fungi</taxon>
        <taxon>Dikarya</taxon>
        <taxon>Ascomycota</taxon>
        <taxon>Pezizomycotina</taxon>
        <taxon>Sordariomycetes</taxon>
        <taxon>Sordariomycetidae</taxon>
        <taxon>Sordariales</taxon>
        <taxon>Sordariaceae</taxon>
        <taxon>Pseudoneurospora</taxon>
    </lineage>
</organism>
<sequence>MHCIHGWSRKGTVTKWRKGNNWLGWDTLYNGRTWETGNINTIFGPDGHLTLFKQLSYVLLCKFVTVFFFFFFFREQISYPLASFSPSASSICAASCTATSFLSCVVGMQARQVFCSCPGFAADNSAI</sequence>
<dbReference type="Proteomes" id="UP001303222">
    <property type="component" value="Unassembled WGS sequence"/>
</dbReference>
<keyword evidence="1" id="KW-0812">Transmembrane</keyword>
<comment type="caution">
    <text evidence="2">The sequence shown here is derived from an EMBL/GenBank/DDBJ whole genome shotgun (WGS) entry which is preliminary data.</text>
</comment>
<name>A0AAN6SAY8_9PEZI</name>
<keyword evidence="1" id="KW-0472">Membrane</keyword>
<keyword evidence="3" id="KW-1185">Reference proteome</keyword>
<proteinExistence type="predicted"/>